<reference evidence="1 2" key="1">
    <citation type="submission" date="2024-02" db="EMBL/GenBank/DDBJ databases">
        <title>FIRST GENOME SEQUENCES OF Leishmania (Viannia) shawi, Leishmania (Viannia) lindenbergi AND Leishmania (Viannia) utingensis.</title>
        <authorList>
            <person name="Resadore F."/>
            <person name="Custodio M.G.F."/>
            <person name="Boite M.C."/>
            <person name="Cupolillo E."/>
            <person name="Ferreira G.E.M."/>
        </authorList>
    </citation>
    <scope>NUCLEOTIDE SEQUENCE [LARGE SCALE GENOMIC DNA]</scope>
    <source>
        <strain evidence="1 2">MHOM/BR/1966/M15733</strain>
    </source>
</reference>
<name>A0AAW3ANK6_9TRYP</name>
<proteinExistence type="predicted"/>
<sequence length="114" mass="12096">MPAGSPTSDAPPKSLSLSPEIMLVLASTAAGHPLDAASPSPDVNANVWIDKIDGRETPQAVSGAANTTRNAASEFCVAPNTDERVASPHLRGLPQPRLATKYSPFLWERERVHN</sequence>
<gene>
    <name evidence="1" type="ORF">Q4I31_002707</name>
</gene>
<accession>A0AAW3ANK6</accession>
<dbReference type="EMBL" id="JBAMZK010000018">
    <property type="protein sequence ID" value="KAL0508557.1"/>
    <property type="molecule type" value="Genomic_DNA"/>
</dbReference>
<protein>
    <submittedName>
        <fullName evidence="1">Uncharacterized protein</fullName>
    </submittedName>
</protein>
<evidence type="ECO:0000313" key="1">
    <source>
        <dbReference type="EMBL" id="KAL0508557.1"/>
    </source>
</evidence>
<dbReference type="Proteomes" id="UP001500131">
    <property type="component" value="Unassembled WGS sequence"/>
</dbReference>
<keyword evidence="2" id="KW-1185">Reference proteome</keyword>
<organism evidence="1 2">
    <name type="scientific">Leishmania lindenbergi</name>
    <dbReference type="NCBI Taxonomy" id="651832"/>
    <lineage>
        <taxon>Eukaryota</taxon>
        <taxon>Discoba</taxon>
        <taxon>Euglenozoa</taxon>
        <taxon>Kinetoplastea</taxon>
        <taxon>Metakinetoplastina</taxon>
        <taxon>Trypanosomatida</taxon>
        <taxon>Trypanosomatidae</taxon>
        <taxon>Leishmaniinae</taxon>
        <taxon>Leishmania</taxon>
    </lineage>
</organism>
<evidence type="ECO:0000313" key="2">
    <source>
        <dbReference type="Proteomes" id="UP001500131"/>
    </source>
</evidence>
<comment type="caution">
    <text evidence="1">The sequence shown here is derived from an EMBL/GenBank/DDBJ whole genome shotgun (WGS) entry which is preliminary data.</text>
</comment>
<dbReference type="AlphaFoldDB" id="A0AAW3ANK6"/>